<evidence type="ECO:0000313" key="4">
    <source>
        <dbReference type="Proteomes" id="UP001385951"/>
    </source>
</evidence>
<comment type="caution">
    <text evidence="3">The sequence shown here is derived from an EMBL/GenBank/DDBJ whole genome shotgun (WGS) entry which is preliminary data.</text>
</comment>
<protein>
    <submittedName>
        <fullName evidence="3">Uncharacterized protein</fullName>
    </submittedName>
</protein>
<proteinExistence type="predicted"/>
<feature type="region of interest" description="Disordered" evidence="1">
    <location>
        <begin position="22"/>
        <end position="174"/>
    </location>
</feature>
<evidence type="ECO:0000313" key="3">
    <source>
        <dbReference type="EMBL" id="KAK7692718.1"/>
    </source>
</evidence>
<sequence length="174" mass="18834">MFLNLLFNLGAWLLSKKRANTEGTTVVGSSTSSMEKGRDDNKDQEKVVTANITPASSTHFYPRPSNPAPSHTPSTASWLTPPLSAASQSGSSDRPSQYIGSPSTESSTLGETLPRRWSFQHSRPPSASVDSHAMSYLTTPTSPSSMYVTPRHSRQTSGIPSPTDHRQSQSQEAR</sequence>
<name>A0AAW0GR77_9APHY</name>
<keyword evidence="4" id="KW-1185">Reference proteome</keyword>
<feature type="compositionally biased region" description="Basic and acidic residues" evidence="1">
    <location>
        <begin position="35"/>
        <end position="46"/>
    </location>
</feature>
<feature type="compositionally biased region" description="Basic and acidic residues" evidence="1">
    <location>
        <begin position="163"/>
        <end position="174"/>
    </location>
</feature>
<dbReference type="Proteomes" id="UP001385951">
    <property type="component" value="Unassembled WGS sequence"/>
</dbReference>
<evidence type="ECO:0000256" key="2">
    <source>
        <dbReference type="SAM" id="SignalP"/>
    </source>
</evidence>
<dbReference type="AlphaFoldDB" id="A0AAW0GR77"/>
<accession>A0AAW0GR77</accession>
<organism evidence="3 4">
    <name type="scientific">Cerrena zonata</name>
    <dbReference type="NCBI Taxonomy" id="2478898"/>
    <lineage>
        <taxon>Eukaryota</taxon>
        <taxon>Fungi</taxon>
        <taxon>Dikarya</taxon>
        <taxon>Basidiomycota</taxon>
        <taxon>Agaricomycotina</taxon>
        <taxon>Agaricomycetes</taxon>
        <taxon>Polyporales</taxon>
        <taxon>Cerrenaceae</taxon>
        <taxon>Cerrena</taxon>
    </lineage>
</organism>
<reference evidence="3 4" key="1">
    <citation type="submission" date="2022-09" db="EMBL/GenBank/DDBJ databases">
        <authorList>
            <person name="Palmer J.M."/>
        </authorList>
    </citation>
    <scope>NUCLEOTIDE SEQUENCE [LARGE SCALE GENOMIC DNA]</scope>
    <source>
        <strain evidence="3 4">DSM 7382</strain>
    </source>
</reference>
<feature type="compositionally biased region" description="Polar residues" evidence="1">
    <location>
        <begin position="68"/>
        <end position="78"/>
    </location>
</feature>
<evidence type="ECO:0000256" key="1">
    <source>
        <dbReference type="SAM" id="MobiDB-lite"/>
    </source>
</evidence>
<feature type="compositionally biased region" description="Polar residues" evidence="1">
    <location>
        <begin position="85"/>
        <end position="110"/>
    </location>
</feature>
<feature type="compositionally biased region" description="Polar residues" evidence="1">
    <location>
        <begin position="136"/>
        <end position="147"/>
    </location>
</feature>
<feature type="compositionally biased region" description="Polar residues" evidence="1">
    <location>
        <begin position="50"/>
        <end position="59"/>
    </location>
</feature>
<feature type="signal peptide" evidence="2">
    <location>
        <begin position="1"/>
        <end position="21"/>
    </location>
</feature>
<feature type="compositionally biased region" description="Polar residues" evidence="1">
    <location>
        <begin position="119"/>
        <end position="129"/>
    </location>
</feature>
<gene>
    <name evidence="3" type="ORF">QCA50_004351</name>
</gene>
<dbReference type="EMBL" id="JASBNA010000004">
    <property type="protein sequence ID" value="KAK7692718.1"/>
    <property type="molecule type" value="Genomic_DNA"/>
</dbReference>
<feature type="compositionally biased region" description="Low complexity" evidence="1">
    <location>
        <begin position="22"/>
        <end position="33"/>
    </location>
</feature>
<feature type="chain" id="PRO_5043698881" evidence="2">
    <location>
        <begin position="22"/>
        <end position="174"/>
    </location>
</feature>
<keyword evidence="2" id="KW-0732">Signal</keyword>